<feature type="region of interest" description="Disordered" evidence="1">
    <location>
        <begin position="594"/>
        <end position="753"/>
    </location>
</feature>
<reference evidence="2 3" key="1">
    <citation type="submission" date="2020-10" db="EMBL/GenBank/DDBJ databases">
        <title>The Coptis chinensis genome and diversification of protoberbering-type alkaloids.</title>
        <authorList>
            <person name="Wang B."/>
            <person name="Shu S."/>
            <person name="Song C."/>
            <person name="Liu Y."/>
        </authorList>
    </citation>
    <scope>NUCLEOTIDE SEQUENCE [LARGE SCALE GENOMIC DNA]</scope>
    <source>
        <strain evidence="2">HL-2020</strain>
        <tissue evidence="2">Leaf</tissue>
    </source>
</reference>
<feature type="compositionally biased region" description="Polar residues" evidence="1">
    <location>
        <begin position="847"/>
        <end position="861"/>
    </location>
</feature>
<feature type="region of interest" description="Disordered" evidence="1">
    <location>
        <begin position="536"/>
        <end position="561"/>
    </location>
</feature>
<dbReference type="PANTHER" id="PTHR31267">
    <property type="entry name" value="DENTIN SIALOPHOSPHOPROTEIN-LIKE PROTEIN"/>
    <property type="match status" value="1"/>
</dbReference>
<feature type="region of interest" description="Disordered" evidence="1">
    <location>
        <begin position="320"/>
        <end position="419"/>
    </location>
</feature>
<dbReference type="EMBL" id="JADFTS010000001">
    <property type="protein sequence ID" value="KAF9624170.1"/>
    <property type="molecule type" value="Genomic_DNA"/>
</dbReference>
<feature type="compositionally biased region" description="Polar residues" evidence="1">
    <location>
        <begin position="333"/>
        <end position="353"/>
    </location>
</feature>
<comment type="caution">
    <text evidence="2">The sequence shown here is derived from an EMBL/GenBank/DDBJ whole genome shotgun (WGS) entry which is preliminary data.</text>
</comment>
<feature type="compositionally biased region" description="Polar residues" evidence="1">
    <location>
        <begin position="870"/>
        <end position="881"/>
    </location>
</feature>
<feature type="compositionally biased region" description="Basic and acidic residues" evidence="1">
    <location>
        <begin position="354"/>
        <end position="367"/>
    </location>
</feature>
<feature type="region of interest" description="Disordered" evidence="1">
    <location>
        <begin position="988"/>
        <end position="1024"/>
    </location>
</feature>
<feature type="compositionally biased region" description="Low complexity" evidence="1">
    <location>
        <begin position="594"/>
        <end position="613"/>
    </location>
</feature>
<feature type="compositionally biased region" description="Polar residues" evidence="1">
    <location>
        <begin position="373"/>
        <end position="385"/>
    </location>
</feature>
<feature type="region of interest" description="Disordered" evidence="1">
    <location>
        <begin position="173"/>
        <end position="217"/>
    </location>
</feature>
<feature type="region of interest" description="Disordered" evidence="1">
    <location>
        <begin position="20"/>
        <end position="72"/>
    </location>
</feature>
<evidence type="ECO:0000313" key="3">
    <source>
        <dbReference type="Proteomes" id="UP000631114"/>
    </source>
</evidence>
<dbReference type="Proteomes" id="UP000631114">
    <property type="component" value="Unassembled WGS sequence"/>
</dbReference>
<feature type="compositionally biased region" description="Basic and acidic residues" evidence="1">
    <location>
        <begin position="992"/>
        <end position="1008"/>
    </location>
</feature>
<dbReference type="PANTHER" id="PTHR31267:SF2">
    <property type="entry name" value="EXPRESSED PROTEIN"/>
    <property type="match status" value="1"/>
</dbReference>
<dbReference type="OrthoDB" id="1926238at2759"/>
<proteinExistence type="predicted"/>
<feature type="compositionally biased region" description="Low complexity" evidence="1">
    <location>
        <begin position="205"/>
        <end position="216"/>
    </location>
</feature>
<evidence type="ECO:0000256" key="1">
    <source>
        <dbReference type="SAM" id="MobiDB-lite"/>
    </source>
</evidence>
<feature type="region of interest" description="Disordered" evidence="1">
    <location>
        <begin position="802"/>
        <end position="891"/>
    </location>
</feature>
<gene>
    <name evidence="2" type="ORF">IFM89_008108</name>
</gene>
<feature type="region of interest" description="Disordered" evidence="1">
    <location>
        <begin position="945"/>
        <end position="966"/>
    </location>
</feature>
<feature type="region of interest" description="Disordered" evidence="1">
    <location>
        <begin position="452"/>
        <end position="472"/>
    </location>
</feature>
<feature type="compositionally biased region" description="Polar residues" evidence="1">
    <location>
        <begin position="48"/>
        <end position="72"/>
    </location>
</feature>
<feature type="compositionally biased region" description="Polar residues" evidence="1">
    <location>
        <begin position="492"/>
        <end position="512"/>
    </location>
</feature>
<feature type="compositionally biased region" description="Polar residues" evidence="1">
    <location>
        <begin position="394"/>
        <end position="414"/>
    </location>
</feature>
<name>A0A835IS96_9MAGN</name>
<organism evidence="2 3">
    <name type="scientific">Coptis chinensis</name>
    <dbReference type="NCBI Taxonomy" id="261450"/>
    <lineage>
        <taxon>Eukaryota</taxon>
        <taxon>Viridiplantae</taxon>
        <taxon>Streptophyta</taxon>
        <taxon>Embryophyta</taxon>
        <taxon>Tracheophyta</taxon>
        <taxon>Spermatophyta</taxon>
        <taxon>Magnoliopsida</taxon>
        <taxon>Ranunculales</taxon>
        <taxon>Ranunculaceae</taxon>
        <taxon>Coptidoideae</taxon>
        <taxon>Coptis</taxon>
    </lineage>
</organism>
<sequence length="1390" mass="152927">MELNSFPSIQSGTWSALMQSAVAEASSSETGLQDEWSGLSFHQRELSTGDQPSAQGDGAKQQTDWADSNLQSAASLTSRPFPLFDDGKMSQNGRNVSVFQKSGTRNFYEENERMQNDASYESVQQSLKGSANWLDHSPQQNSFIQGSHQVQPSLNSENAFPSARTRLVHSESAAHATKAGFDTQNMQGSWVNQHGTSSRNIDSPNNHNTNRWNNNNSLPVSGAATFRISEGENCAQRFQRNDLKMGIDQDGGIATTNSFPNFNDGGGNHQVNREASFMNNCNTIPNSSTTKGFQETNQQILNSPQLNYRKHMVDPPMNHRGGDSIGYNLHHSGYNQQPMGSQVHESSMYNSDRGSGDTHDKKRENCYQKEFSNDSYNSNQSQPTVTGGGLRENSWLSTSDSRPLASANQKSTGQVGHKVPMPRRFQYHPMGNMEVDLETTDTLKRVAHLQASSHQGFQGSKGHEREYFGHSNFNTNASNLAIGMEKEHIPDSQGTERGSASSDGSAGTFPQSRRTVQTCQNMLELFHKVDHSAEHGTAAGLSSSDRHPSSAMPEAEGSDASIGHQWHNQSTASQGYGLRLAPPSQRLPVTKHVLNSQNSSQVVNSLNSSQVDSNAEEEKQRWLAAASSLHPLPQEISQRENWENNPNVSRQTGNETSQSNMQANISGAFPSTLPYSRNQLQSQQISRDGEKAMSTPPVNVLNDRPPHFRQTHGIQGEVVADQSSQVSLAGPSSRTSFTPPEDTSQPNGPSWSQVRISGQQLPVLESVPVSRPSALTGKSQQGDFSSMLHHAWANVSAQAHSTGGTLHRVPPNFSQSSQSNSNLEKTSQQLEYGDTKNSGKVPDFGGCSTNSQPVRESSWQQMPAEKVDPTPQNRGASQGQESVVKHPLDTKYRKDPALVSQRENLSSRNPATSTRDIEAFGRSLRQTHQNYSLLHQVQAMKSMENDLDKRSGKRFKGADGDSDAQQLANRTGHQLHDSGTNVAVQHTSFSSGDRKMLSFSSEGREHQNRNAASQSVHGVVPSRDMATFGRIETYNRSSELNAPAIRSENPQINPKMAPSWFDRYGTFRTEQILPMQDTQSKVKPSAQQFIFDKGPEGLHALRSIENVNAVDSNQIDSISQSTVSTIVQSEHLTPLQSMPTEVTDQTLAVVRPRKRKTETSMLIPWHKQIVHGSQRLQTISIAEQDWALTANRLVEKVEEEPESADDGQSVIRPKRRLIYTTQLMQQVLRPAPAEFLSAKAISGYEAVTYSVSKSALGEACSLISSSYSAVVDENRESGKSKTSDEKEGDQHIVRVVEDFIGRAKKLETDLLRFDKRASVMDIRVECQDLERFSVINRFAKFHGRSQADAAETSTSSSAAAAITQKTCPQRYVTAHAMPRNLPAGVQCLSL</sequence>
<feature type="compositionally biased region" description="Polar residues" evidence="1">
    <location>
        <begin position="721"/>
        <end position="753"/>
    </location>
</feature>
<evidence type="ECO:0000313" key="2">
    <source>
        <dbReference type="EMBL" id="KAF9624170.1"/>
    </source>
</evidence>
<feature type="compositionally biased region" description="Polar residues" evidence="1">
    <location>
        <begin position="643"/>
        <end position="665"/>
    </location>
</feature>
<accession>A0A835IS96</accession>
<feature type="compositionally biased region" description="Polar residues" evidence="1">
    <location>
        <begin position="673"/>
        <end position="686"/>
    </location>
</feature>
<feature type="compositionally biased region" description="Polar residues" evidence="1">
    <location>
        <begin position="182"/>
        <end position="204"/>
    </location>
</feature>
<protein>
    <submittedName>
        <fullName evidence="2">Uncharacterized protein</fullName>
    </submittedName>
</protein>
<feature type="region of interest" description="Disordered" evidence="1">
    <location>
        <begin position="489"/>
        <end position="512"/>
    </location>
</feature>
<keyword evidence="3" id="KW-1185">Reference proteome</keyword>
<feature type="compositionally biased region" description="Polar residues" evidence="1">
    <location>
        <begin position="823"/>
        <end position="838"/>
    </location>
</feature>